<organism evidence="2 3">
    <name type="scientific">Altererythrobacter lutimaris</name>
    <dbReference type="NCBI Taxonomy" id="2743979"/>
    <lineage>
        <taxon>Bacteria</taxon>
        <taxon>Pseudomonadati</taxon>
        <taxon>Pseudomonadota</taxon>
        <taxon>Alphaproteobacteria</taxon>
        <taxon>Sphingomonadales</taxon>
        <taxon>Erythrobacteraceae</taxon>
        <taxon>Altererythrobacter</taxon>
    </lineage>
</organism>
<gene>
    <name evidence="2" type="ORF">HUO12_02900</name>
</gene>
<feature type="chain" id="PRO_5032391635" evidence="1">
    <location>
        <begin position="21"/>
        <end position="136"/>
    </location>
</feature>
<accession>A0A850H7U1</accession>
<comment type="caution">
    <text evidence="2">The sequence shown here is derived from an EMBL/GenBank/DDBJ whole genome shotgun (WGS) entry which is preliminary data.</text>
</comment>
<dbReference type="Proteomes" id="UP000546031">
    <property type="component" value="Unassembled WGS sequence"/>
</dbReference>
<sequence>MKKYLIPAAMMATLAVPGLAQVEADPLGDELDCAIFIAIAMDSVDSEADPDAAVGLAAGLTYFIGRYEGQGGSNLEEDLFERFQGMTLEQLSGLETKCAPQLENMGQGLEAAGRAFIALGDEEAAESGEGSEAPAE</sequence>
<proteinExistence type="predicted"/>
<keyword evidence="3" id="KW-1185">Reference proteome</keyword>
<dbReference type="RefSeq" id="WP_176272181.1">
    <property type="nucleotide sequence ID" value="NZ_JABWTA010000001.1"/>
</dbReference>
<name>A0A850H7U1_9SPHN</name>
<feature type="signal peptide" evidence="1">
    <location>
        <begin position="1"/>
        <end position="20"/>
    </location>
</feature>
<evidence type="ECO:0000313" key="2">
    <source>
        <dbReference type="EMBL" id="NVE93839.1"/>
    </source>
</evidence>
<evidence type="ECO:0000256" key="1">
    <source>
        <dbReference type="SAM" id="SignalP"/>
    </source>
</evidence>
<evidence type="ECO:0000313" key="3">
    <source>
        <dbReference type="Proteomes" id="UP000546031"/>
    </source>
</evidence>
<dbReference type="EMBL" id="JABWTA010000001">
    <property type="protein sequence ID" value="NVE93839.1"/>
    <property type="molecule type" value="Genomic_DNA"/>
</dbReference>
<reference evidence="2 3" key="1">
    <citation type="submission" date="2020-06" db="EMBL/GenBank/DDBJ databases">
        <title>Altererythrobacter lutimaris sp. nov., a marine bacterium isolated from a tidal flat.</title>
        <authorList>
            <person name="Kim D."/>
            <person name="Yoo Y."/>
            <person name="Kim J.-J."/>
        </authorList>
    </citation>
    <scope>NUCLEOTIDE SEQUENCE [LARGE SCALE GENOMIC DNA]</scope>
    <source>
        <strain evidence="2 3">JGD-16</strain>
    </source>
</reference>
<protein>
    <submittedName>
        <fullName evidence="2">Uncharacterized protein</fullName>
    </submittedName>
</protein>
<dbReference type="AlphaFoldDB" id="A0A850H7U1"/>
<keyword evidence="1" id="KW-0732">Signal</keyword>